<proteinExistence type="predicted"/>
<dbReference type="EMBL" id="CP032548">
    <property type="protein sequence ID" value="AZJ36778.1"/>
    <property type="molecule type" value="Genomic_DNA"/>
</dbReference>
<evidence type="ECO:0000313" key="2">
    <source>
        <dbReference type="Proteomes" id="UP000274593"/>
    </source>
</evidence>
<dbReference type="Proteomes" id="UP000274593">
    <property type="component" value="Chromosome"/>
</dbReference>
<gene>
    <name evidence="1" type="ORF">D6T69_15025</name>
</gene>
<organism evidence="1 2">
    <name type="scientific">Tenacibaculum singaporense</name>
    <dbReference type="NCBI Taxonomy" id="2358479"/>
    <lineage>
        <taxon>Bacteria</taxon>
        <taxon>Pseudomonadati</taxon>
        <taxon>Bacteroidota</taxon>
        <taxon>Flavobacteriia</taxon>
        <taxon>Flavobacteriales</taxon>
        <taxon>Flavobacteriaceae</taxon>
        <taxon>Tenacibaculum</taxon>
    </lineage>
</organism>
<accession>A0A3S8RAH6</accession>
<reference evidence="1 2" key="1">
    <citation type="submission" date="2018-09" db="EMBL/GenBank/DDBJ databases">
        <title>Insights into the microbiota of Asian seabass (Lates calcarifer) with tenacibaculosis symptoms and description of sp. nov. Tenacibaculum singaporense.</title>
        <authorList>
            <person name="Miyake S."/>
            <person name="Soh M."/>
            <person name="Azman M.N."/>
            <person name="Ngoh S.Y."/>
            <person name="Orban L."/>
        </authorList>
    </citation>
    <scope>NUCLEOTIDE SEQUENCE [LARGE SCALE GENOMIC DNA]</scope>
    <source>
        <strain evidence="1 2">DSM 106434</strain>
    </source>
</reference>
<name>A0A3S8RAH6_9FLAO</name>
<keyword evidence="2" id="KW-1185">Reference proteome</keyword>
<evidence type="ECO:0000313" key="1">
    <source>
        <dbReference type="EMBL" id="AZJ36778.1"/>
    </source>
</evidence>
<sequence>MKILHNPVYKNLLMIKNSILKLWIWITFIKNKETLPTKSKNTNPKMEHEGLSGAFIWEDEGLWDLRNHHLADAFKYVIHHRMKLVAGPDNDVGVMRSYSFDKQIFEMAKKYFPDWIGFDESRCSYNPELAERIMRIRKVADWRFQKMLDEKY</sequence>
<dbReference type="AlphaFoldDB" id="A0A3S8RAH6"/>
<protein>
    <submittedName>
        <fullName evidence="1">Uncharacterized protein</fullName>
    </submittedName>
</protein>
<dbReference type="KEGG" id="tsig:D6T69_15025"/>